<evidence type="ECO:0000313" key="2">
    <source>
        <dbReference type="EMBL" id="GFQ97776.1"/>
    </source>
</evidence>
<dbReference type="AlphaFoldDB" id="A0A8X6L6Z3"/>
<reference evidence="2" key="1">
    <citation type="submission" date="2020-07" db="EMBL/GenBank/DDBJ databases">
        <title>Multicomponent nature underlies the extraordinary mechanical properties of spider dragline silk.</title>
        <authorList>
            <person name="Kono N."/>
            <person name="Nakamura H."/>
            <person name="Mori M."/>
            <person name="Yoshida Y."/>
            <person name="Ohtoshi R."/>
            <person name="Malay A.D."/>
            <person name="Moran D.A.P."/>
            <person name="Tomita M."/>
            <person name="Numata K."/>
            <person name="Arakawa K."/>
        </authorList>
    </citation>
    <scope>NUCLEOTIDE SEQUENCE</scope>
</reference>
<feature type="compositionally biased region" description="Polar residues" evidence="1">
    <location>
        <begin position="14"/>
        <end position="42"/>
    </location>
</feature>
<keyword evidence="3" id="KW-1185">Reference proteome</keyword>
<accession>A0A8X6L6Z3</accession>
<evidence type="ECO:0000313" key="3">
    <source>
        <dbReference type="Proteomes" id="UP000887116"/>
    </source>
</evidence>
<dbReference type="Proteomes" id="UP000887116">
    <property type="component" value="Unassembled WGS sequence"/>
</dbReference>
<comment type="caution">
    <text evidence="2">The sequence shown here is derived from an EMBL/GenBank/DDBJ whole genome shotgun (WGS) entry which is preliminary data.</text>
</comment>
<protein>
    <submittedName>
        <fullName evidence="2">Uncharacterized protein</fullName>
    </submittedName>
</protein>
<dbReference type="EMBL" id="BMAO01024793">
    <property type="protein sequence ID" value="GFQ97776.1"/>
    <property type="molecule type" value="Genomic_DNA"/>
</dbReference>
<evidence type="ECO:0000256" key="1">
    <source>
        <dbReference type="SAM" id="MobiDB-lite"/>
    </source>
</evidence>
<sequence>MTTKENIVLPPPMETNNISLAPSNTLSWTDRVENSTPSSSPGFSLCPDGDQSPSFSRSGATIVSDCPIFHH</sequence>
<gene>
    <name evidence="2" type="ORF">TNCT_736431</name>
</gene>
<organism evidence="2 3">
    <name type="scientific">Trichonephila clavata</name>
    <name type="common">Joro spider</name>
    <name type="synonym">Nephila clavata</name>
    <dbReference type="NCBI Taxonomy" id="2740835"/>
    <lineage>
        <taxon>Eukaryota</taxon>
        <taxon>Metazoa</taxon>
        <taxon>Ecdysozoa</taxon>
        <taxon>Arthropoda</taxon>
        <taxon>Chelicerata</taxon>
        <taxon>Arachnida</taxon>
        <taxon>Araneae</taxon>
        <taxon>Araneomorphae</taxon>
        <taxon>Entelegynae</taxon>
        <taxon>Araneoidea</taxon>
        <taxon>Nephilidae</taxon>
        <taxon>Trichonephila</taxon>
    </lineage>
</organism>
<name>A0A8X6L6Z3_TRICU</name>
<proteinExistence type="predicted"/>
<feature type="region of interest" description="Disordered" evidence="1">
    <location>
        <begin position="1"/>
        <end position="58"/>
    </location>
</feature>